<dbReference type="AlphaFoldDB" id="A0A1I8AXG6"/>
<evidence type="ECO:0000313" key="2">
    <source>
        <dbReference type="WBParaSite" id="L893_g9956.t1"/>
    </source>
</evidence>
<keyword evidence="1" id="KW-1185">Reference proteome</keyword>
<organism evidence="1 2">
    <name type="scientific">Steinernema glaseri</name>
    <dbReference type="NCBI Taxonomy" id="37863"/>
    <lineage>
        <taxon>Eukaryota</taxon>
        <taxon>Metazoa</taxon>
        <taxon>Ecdysozoa</taxon>
        <taxon>Nematoda</taxon>
        <taxon>Chromadorea</taxon>
        <taxon>Rhabditida</taxon>
        <taxon>Tylenchina</taxon>
        <taxon>Panagrolaimomorpha</taxon>
        <taxon>Strongyloidoidea</taxon>
        <taxon>Steinernematidae</taxon>
        <taxon>Steinernema</taxon>
    </lineage>
</organism>
<reference evidence="2" key="1">
    <citation type="submission" date="2016-11" db="UniProtKB">
        <authorList>
            <consortium name="WormBaseParasite"/>
        </authorList>
    </citation>
    <scope>IDENTIFICATION</scope>
</reference>
<dbReference type="Proteomes" id="UP000095287">
    <property type="component" value="Unplaced"/>
</dbReference>
<name>A0A1I8AXG6_9BILA</name>
<dbReference type="WBParaSite" id="L893_g9956.t1">
    <property type="protein sequence ID" value="L893_g9956.t1"/>
    <property type="gene ID" value="L893_g9956"/>
</dbReference>
<protein>
    <submittedName>
        <fullName evidence="2">Secreted protein</fullName>
    </submittedName>
</protein>
<proteinExistence type="predicted"/>
<evidence type="ECO:0000313" key="1">
    <source>
        <dbReference type="Proteomes" id="UP000095287"/>
    </source>
</evidence>
<accession>A0A1I8AXG6</accession>
<sequence length="74" mass="7863">MLIAFILLSLTAGSPLRRSKGPSTEMVTTPSGDTSTTAIYCAPFCDDVDFSALVFPDYADVVPETGSDVGNEYH</sequence>